<accession>A0A1I4C3B8</accession>
<feature type="transmembrane region" description="Helical" evidence="1">
    <location>
        <begin position="53"/>
        <end position="69"/>
    </location>
</feature>
<evidence type="ECO:0000313" key="3">
    <source>
        <dbReference type="Proteomes" id="UP000199598"/>
    </source>
</evidence>
<feature type="transmembrane region" description="Helical" evidence="1">
    <location>
        <begin position="152"/>
        <end position="173"/>
    </location>
</feature>
<reference evidence="2 3" key="1">
    <citation type="submission" date="2016-10" db="EMBL/GenBank/DDBJ databases">
        <authorList>
            <person name="Varghese N."/>
            <person name="Submissions S."/>
        </authorList>
    </citation>
    <scope>NUCLEOTIDE SEQUENCE [LARGE SCALE GENOMIC DNA]</scope>
    <source>
        <strain evidence="2 3">DSM 16392</strain>
    </source>
</reference>
<dbReference type="Proteomes" id="UP000199598">
    <property type="component" value="Unassembled WGS sequence"/>
</dbReference>
<keyword evidence="3" id="KW-1185">Reference proteome</keyword>
<feature type="transmembrane region" description="Helical" evidence="1">
    <location>
        <begin position="185"/>
        <end position="203"/>
    </location>
</feature>
<organism evidence="2 3">
    <name type="scientific">Pseudovibrio ascidiaceicola</name>
    <dbReference type="NCBI Taxonomy" id="285279"/>
    <lineage>
        <taxon>Bacteria</taxon>
        <taxon>Pseudomonadati</taxon>
        <taxon>Pseudomonadota</taxon>
        <taxon>Alphaproteobacteria</taxon>
        <taxon>Hyphomicrobiales</taxon>
        <taxon>Stappiaceae</taxon>
        <taxon>Pseudovibrio</taxon>
    </lineage>
</organism>
<sequence length="436" mass="48506">MLRFGWGTALFCYAVLSIWLLRHTPSIPSDDAYFFVNGTLRFSVLEFRPHFPGYPGFILLSKLLVLMGLSAKQAVFYLSLFSALFLPPLAAWTAKAWGASHTSTLLAFFAVLTQPFLPLVGLSMMSDATGIAFFLIALAFMGRGKHTRAGCFAGFALACRPSFIAPIALALLFEWYLKKDARLKLLIAGTGTLLVFFGGVFLLEGKAYLIEALRFTEGHFSVWGNTSFEQTLERDSWLDALAKEPVAFASLILLTLMTALAVPTRPKLTPLLIAATTAVLWTLLAQNPENLRHVLLPAILLVIWLVSLSQRPITLSLLTISILQLGLWSQLLSQTPTISPLAQATHYLSTQSFSLLVTNRGVYYLREQLSQYRILDMYYADNVEAQVSALGEYQIWKLSTSASENRWCGNQNMFEGRVFGERKLYILGLCSRRGSD</sequence>
<gene>
    <name evidence="2" type="ORF">SAMN04488518_108283</name>
</gene>
<feature type="transmembrane region" description="Helical" evidence="1">
    <location>
        <begin position="117"/>
        <end position="140"/>
    </location>
</feature>
<evidence type="ECO:0000313" key="2">
    <source>
        <dbReference type="EMBL" id="SFK74631.1"/>
    </source>
</evidence>
<dbReference type="EMBL" id="FOSK01000008">
    <property type="protein sequence ID" value="SFK74631.1"/>
    <property type="molecule type" value="Genomic_DNA"/>
</dbReference>
<keyword evidence="1" id="KW-1133">Transmembrane helix</keyword>
<dbReference type="RefSeq" id="WP_093521146.1">
    <property type="nucleotide sequence ID" value="NZ_FOSK01000008.1"/>
</dbReference>
<comment type="caution">
    <text evidence="2">The sequence shown here is derived from an EMBL/GenBank/DDBJ whole genome shotgun (WGS) entry which is preliminary data.</text>
</comment>
<feature type="transmembrane region" description="Helical" evidence="1">
    <location>
        <begin position="291"/>
        <end position="307"/>
    </location>
</feature>
<keyword evidence="1" id="KW-0472">Membrane</keyword>
<feature type="transmembrane region" description="Helical" evidence="1">
    <location>
        <begin position="76"/>
        <end position="97"/>
    </location>
</feature>
<evidence type="ECO:0000256" key="1">
    <source>
        <dbReference type="SAM" id="Phobius"/>
    </source>
</evidence>
<name>A0A1I4C3B8_9HYPH</name>
<proteinExistence type="predicted"/>
<protein>
    <recommendedName>
        <fullName evidence="4">Glycosyltransferase RgtA/B/C/D-like domain-containing protein</fullName>
    </recommendedName>
</protein>
<evidence type="ECO:0008006" key="4">
    <source>
        <dbReference type="Google" id="ProtNLM"/>
    </source>
</evidence>
<feature type="transmembrane region" description="Helical" evidence="1">
    <location>
        <begin position="246"/>
        <end position="262"/>
    </location>
</feature>
<keyword evidence="1" id="KW-0812">Transmembrane</keyword>
<feature type="transmembrane region" description="Helical" evidence="1">
    <location>
        <begin position="268"/>
        <end position="284"/>
    </location>
</feature>